<dbReference type="PANTHER" id="PTHR37314">
    <property type="entry name" value="SLR0142 PROTEIN"/>
    <property type="match status" value="1"/>
</dbReference>
<dbReference type="PANTHER" id="PTHR37314:SF4">
    <property type="entry name" value="UPF0700 TRANSMEMBRANE PROTEIN YOAK"/>
    <property type="match status" value="1"/>
</dbReference>
<reference evidence="2 3" key="1">
    <citation type="submission" date="2020-07" db="EMBL/GenBank/DDBJ databases">
        <title>Genomic Encyclopedia of Type Strains, Phase IV (KMG-IV): sequencing the most valuable type-strain genomes for metagenomic binning, comparative biology and taxonomic classification.</title>
        <authorList>
            <person name="Goeker M."/>
        </authorList>
    </citation>
    <scope>NUCLEOTIDE SEQUENCE [LARGE SCALE GENOMIC DNA]</scope>
    <source>
        <strain evidence="2 3">DSM 45533</strain>
    </source>
</reference>
<feature type="transmembrane region" description="Helical" evidence="1">
    <location>
        <begin position="162"/>
        <end position="182"/>
    </location>
</feature>
<proteinExistence type="predicted"/>
<evidence type="ECO:0000313" key="3">
    <source>
        <dbReference type="Proteomes" id="UP000530928"/>
    </source>
</evidence>
<feature type="transmembrane region" description="Helical" evidence="1">
    <location>
        <begin position="188"/>
        <end position="205"/>
    </location>
</feature>
<keyword evidence="1" id="KW-0812">Transmembrane</keyword>
<gene>
    <name evidence="2" type="ORF">HNR30_001639</name>
</gene>
<feature type="transmembrane region" description="Helical" evidence="1">
    <location>
        <begin position="88"/>
        <end position="121"/>
    </location>
</feature>
<evidence type="ECO:0000313" key="2">
    <source>
        <dbReference type="EMBL" id="MBA2890298.1"/>
    </source>
</evidence>
<dbReference type="InterPro" id="IPR010699">
    <property type="entry name" value="DUF1275"/>
</dbReference>
<dbReference type="Pfam" id="PF06912">
    <property type="entry name" value="DUF1275"/>
    <property type="match status" value="1"/>
</dbReference>
<dbReference type="AlphaFoldDB" id="A0A7W0CFQ8"/>
<dbReference type="RefSeq" id="WP_181609134.1">
    <property type="nucleotide sequence ID" value="NZ_BAABAM010000006.1"/>
</dbReference>
<protein>
    <submittedName>
        <fullName evidence="2">Uncharacterized membrane protein YoaK (UPF0700 family)</fullName>
    </submittedName>
</protein>
<keyword evidence="1" id="KW-1133">Transmembrane helix</keyword>
<organism evidence="2 3">
    <name type="scientific">Nonomuraea soli</name>
    <dbReference type="NCBI Taxonomy" id="1032476"/>
    <lineage>
        <taxon>Bacteria</taxon>
        <taxon>Bacillati</taxon>
        <taxon>Actinomycetota</taxon>
        <taxon>Actinomycetes</taxon>
        <taxon>Streptosporangiales</taxon>
        <taxon>Streptosporangiaceae</taxon>
        <taxon>Nonomuraea</taxon>
    </lineage>
</organism>
<feature type="transmembrane region" description="Helical" evidence="1">
    <location>
        <begin position="136"/>
        <end position="155"/>
    </location>
</feature>
<name>A0A7W0CFQ8_9ACTN</name>
<feature type="transmembrane region" description="Helical" evidence="1">
    <location>
        <begin position="54"/>
        <end position="76"/>
    </location>
</feature>
<keyword evidence="3" id="KW-1185">Reference proteome</keyword>
<sequence length="213" mass="20951">MAGRSTTGLLVVLAAAAGMVDALTLIVLGQVLAAAQSGNIVFLATAVGGRAGTAALHSGLVLGGFLAGAFAGSFLVERRPVWRGRAQAALGIEVALLVVMAAAVSAGLPAWVAICAAGLAMGVQSAVVARVAGRPATTYVTGAIIALVGQLADLVRPDVSALRRLLVVAAMAGGAATTAALLRLGWPAVAWLPAVAVAAALTWTLDRRTASGG</sequence>
<accession>A0A7W0CFQ8</accession>
<dbReference type="EMBL" id="JACDUR010000002">
    <property type="protein sequence ID" value="MBA2890298.1"/>
    <property type="molecule type" value="Genomic_DNA"/>
</dbReference>
<evidence type="ECO:0000256" key="1">
    <source>
        <dbReference type="SAM" id="Phobius"/>
    </source>
</evidence>
<dbReference type="Proteomes" id="UP000530928">
    <property type="component" value="Unassembled WGS sequence"/>
</dbReference>
<comment type="caution">
    <text evidence="2">The sequence shown here is derived from an EMBL/GenBank/DDBJ whole genome shotgun (WGS) entry which is preliminary data.</text>
</comment>
<keyword evidence="1" id="KW-0472">Membrane</keyword>